<evidence type="ECO:0008006" key="3">
    <source>
        <dbReference type="Google" id="ProtNLM"/>
    </source>
</evidence>
<dbReference type="SUPFAM" id="SSF46785">
    <property type="entry name" value="Winged helix' DNA-binding domain"/>
    <property type="match status" value="1"/>
</dbReference>
<dbReference type="Gene3D" id="1.10.10.10">
    <property type="entry name" value="Winged helix-like DNA-binding domain superfamily/Winged helix DNA-binding domain"/>
    <property type="match status" value="1"/>
</dbReference>
<keyword evidence="2" id="KW-1185">Reference proteome</keyword>
<name>A0A977KCL9_9CREN</name>
<dbReference type="InterPro" id="IPR036390">
    <property type="entry name" value="WH_DNA-bd_sf"/>
</dbReference>
<gene>
    <name evidence="1" type="ORF">IPA_04430</name>
</gene>
<dbReference type="AlphaFoldDB" id="A0A977KCL9"/>
<evidence type="ECO:0000313" key="2">
    <source>
        <dbReference type="Proteomes" id="UP001063698"/>
    </source>
</evidence>
<accession>A0A977KCL9</accession>
<dbReference type="EMBL" id="CP006868">
    <property type="protein sequence ID" value="UXD22406.1"/>
    <property type="molecule type" value="Genomic_DNA"/>
</dbReference>
<evidence type="ECO:0000313" key="1">
    <source>
        <dbReference type="EMBL" id="UXD22406.1"/>
    </source>
</evidence>
<dbReference type="InterPro" id="IPR036388">
    <property type="entry name" value="WH-like_DNA-bd_sf"/>
</dbReference>
<reference evidence="1" key="1">
    <citation type="submission" date="2013-11" db="EMBL/GenBank/DDBJ databases">
        <title>Comparative genomics of Ignicoccus.</title>
        <authorList>
            <person name="Podar M."/>
        </authorList>
    </citation>
    <scope>NUCLEOTIDE SEQUENCE</scope>
    <source>
        <strain evidence="1">DSM 13166</strain>
    </source>
</reference>
<dbReference type="KEGG" id="ipc:IPA_04430"/>
<dbReference type="Proteomes" id="UP001063698">
    <property type="component" value="Chromosome"/>
</dbReference>
<sequence length="110" mass="12521">MNVDWLIPVLKLVNDYCSLSEISKQLDLPTSTLRKAIFVARRLGLVEKDDCLRLTESGQELLSNYDILQRCGKKFYLKKTDGCILVLVRRKKGFKAIRIPCDNVPSCNSS</sequence>
<organism evidence="1 2">
    <name type="scientific">Ignicoccus pacificus DSM 13166</name>
    <dbReference type="NCBI Taxonomy" id="940294"/>
    <lineage>
        <taxon>Archaea</taxon>
        <taxon>Thermoproteota</taxon>
        <taxon>Thermoprotei</taxon>
        <taxon>Desulfurococcales</taxon>
        <taxon>Desulfurococcaceae</taxon>
        <taxon>Ignicoccus</taxon>
    </lineage>
</organism>
<proteinExistence type="predicted"/>
<protein>
    <recommendedName>
        <fullName evidence="3">ArnR1-like winged helix-turn-helix domain-containing protein</fullName>
    </recommendedName>
</protein>